<dbReference type="Pfam" id="PF13396">
    <property type="entry name" value="PLDc_N"/>
    <property type="match status" value="1"/>
</dbReference>
<evidence type="ECO:0000256" key="3">
    <source>
        <dbReference type="ARBA" id="ARBA00022692"/>
    </source>
</evidence>
<name>A0ABP3CDP1_9MICO</name>
<dbReference type="Proteomes" id="UP001498238">
    <property type="component" value="Unassembled WGS sequence"/>
</dbReference>
<feature type="transmembrane region" description="Helical" evidence="6">
    <location>
        <begin position="13"/>
        <end position="33"/>
    </location>
</feature>
<keyword evidence="9" id="KW-1185">Reference proteome</keyword>
<dbReference type="EMBL" id="BAAAAF010000014">
    <property type="protein sequence ID" value="GAA0036979.1"/>
    <property type="molecule type" value="Genomic_DNA"/>
</dbReference>
<keyword evidence="5 6" id="KW-0472">Membrane</keyword>
<organism evidence="8 9">
    <name type="scientific">Brevibacterium metallidurans</name>
    <dbReference type="NCBI Taxonomy" id="1482676"/>
    <lineage>
        <taxon>Bacteria</taxon>
        <taxon>Bacillati</taxon>
        <taxon>Actinomycetota</taxon>
        <taxon>Actinomycetes</taxon>
        <taxon>Micrococcales</taxon>
        <taxon>Brevibacteriaceae</taxon>
        <taxon>Brevibacterium</taxon>
    </lineage>
</organism>
<dbReference type="RefSeq" id="WP_339393636.1">
    <property type="nucleotide sequence ID" value="NZ_BAAAAF010000014.1"/>
</dbReference>
<evidence type="ECO:0000256" key="6">
    <source>
        <dbReference type="SAM" id="Phobius"/>
    </source>
</evidence>
<feature type="transmembrane region" description="Helical" evidence="6">
    <location>
        <begin position="45"/>
        <end position="64"/>
    </location>
</feature>
<gene>
    <name evidence="8" type="ORF">NCCP602_29400</name>
</gene>
<comment type="caution">
    <text evidence="8">The sequence shown here is derived from an EMBL/GenBank/DDBJ whole genome shotgun (WGS) entry which is preliminary data.</text>
</comment>
<reference evidence="8 9" key="1">
    <citation type="submission" date="2024-01" db="EMBL/GenBank/DDBJ databases">
        <title>Characterization of antibiotic resistant novel bacterial strains and their environmental applications.</title>
        <authorList>
            <person name="Manzoor S."/>
            <person name="Abbas S."/>
            <person name="Arshad M."/>
            <person name="Ahmed I."/>
        </authorList>
    </citation>
    <scope>NUCLEOTIDE SEQUENCE [LARGE SCALE GENOMIC DNA]</scope>
    <source>
        <strain evidence="8 9">NCCP-602</strain>
    </source>
</reference>
<proteinExistence type="predicted"/>
<accession>A0ABP3CDP1</accession>
<keyword evidence="3 6" id="KW-0812">Transmembrane</keyword>
<evidence type="ECO:0000256" key="5">
    <source>
        <dbReference type="ARBA" id="ARBA00023136"/>
    </source>
</evidence>
<sequence>MADTPLIPSAYDIAWSGFVVVAIVLVVWSMVSICRSDFDPRARLVWALIALFLPVLGSLLWFYYRRLPRAGA</sequence>
<dbReference type="InterPro" id="IPR027379">
    <property type="entry name" value="CLS_N"/>
</dbReference>
<feature type="domain" description="Cardiolipin synthase N-terminal" evidence="7">
    <location>
        <begin position="24"/>
        <end position="63"/>
    </location>
</feature>
<keyword evidence="2" id="KW-1003">Cell membrane</keyword>
<evidence type="ECO:0000256" key="2">
    <source>
        <dbReference type="ARBA" id="ARBA00022475"/>
    </source>
</evidence>
<evidence type="ECO:0000313" key="8">
    <source>
        <dbReference type="EMBL" id="GAA0036979.1"/>
    </source>
</evidence>
<protein>
    <recommendedName>
        <fullName evidence="7">Cardiolipin synthase N-terminal domain-containing protein</fullName>
    </recommendedName>
</protein>
<evidence type="ECO:0000256" key="1">
    <source>
        <dbReference type="ARBA" id="ARBA00004651"/>
    </source>
</evidence>
<evidence type="ECO:0000313" key="9">
    <source>
        <dbReference type="Proteomes" id="UP001498238"/>
    </source>
</evidence>
<comment type="subcellular location">
    <subcellularLocation>
        <location evidence="1">Cell membrane</location>
        <topology evidence="1">Multi-pass membrane protein</topology>
    </subcellularLocation>
</comment>
<keyword evidence="4 6" id="KW-1133">Transmembrane helix</keyword>
<evidence type="ECO:0000256" key="4">
    <source>
        <dbReference type="ARBA" id="ARBA00022989"/>
    </source>
</evidence>
<evidence type="ECO:0000259" key="7">
    <source>
        <dbReference type="Pfam" id="PF13396"/>
    </source>
</evidence>